<keyword evidence="4" id="KW-0812">Transmembrane</keyword>
<keyword evidence="2" id="KW-0488">Methylation</keyword>
<dbReference type="Gene3D" id="3.30.700.10">
    <property type="entry name" value="Glycoprotein, Type 4 Pilin"/>
    <property type="match status" value="1"/>
</dbReference>
<dbReference type="EMBL" id="AP019782">
    <property type="protein sequence ID" value="BBL72766.1"/>
    <property type="molecule type" value="Genomic_DNA"/>
</dbReference>
<gene>
    <name evidence="5" type="primary">pilE_2</name>
    <name evidence="5" type="ORF">MoryE10_33720</name>
</gene>
<dbReference type="GO" id="GO:0007155">
    <property type="term" value="P:cell adhesion"/>
    <property type="evidence" value="ECO:0007669"/>
    <property type="project" value="InterPro"/>
</dbReference>
<dbReference type="Pfam" id="PF00114">
    <property type="entry name" value="Pilin"/>
    <property type="match status" value="1"/>
</dbReference>
<organism evidence="5 6">
    <name type="scientific">Methylogaea oryzae</name>
    <dbReference type="NCBI Taxonomy" id="1295382"/>
    <lineage>
        <taxon>Bacteria</taxon>
        <taxon>Pseudomonadati</taxon>
        <taxon>Pseudomonadota</taxon>
        <taxon>Gammaproteobacteria</taxon>
        <taxon>Methylococcales</taxon>
        <taxon>Methylococcaceae</taxon>
        <taxon>Methylogaea</taxon>
    </lineage>
</organism>
<dbReference type="PANTHER" id="PTHR30093">
    <property type="entry name" value="GENERAL SECRETION PATHWAY PROTEIN G"/>
    <property type="match status" value="1"/>
</dbReference>
<dbReference type="SUPFAM" id="SSF54523">
    <property type="entry name" value="Pili subunits"/>
    <property type="match status" value="1"/>
</dbReference>
<dbReference type="PANTHER" id="PTHR30093:SF34">
    <property type="entry name" value="PREPILIN PEPTIDASE-DEPENDENT PROTEIN D"/>
    <property type="match status" value="1"/>
</dbReference>
<keyword evidence="4" id="KW-1133">Transmembrane helix</keyword>
<dbReference type="RefSeq" id="WP_156302252.1">
    <property type="nucleotide sequence ID" value="NZ_AP019782.1"/>
</dbReference>
<protein>
    <submittedName>
        <fullName evidence="5">Prepilin-type N-terminal cleavage/methylation domain-containing protein</fullName>
    </submittedName>
</protein>
<dbReference type="Pfam" id="PF07963">
    <property type="entry name" value="N_methyl"/>
    <property type="match status" value="1"/>
</dbReference>
<evidence type="ECO:0000313" key="6">
    <source>
        <dbReference type="Proteomes" id="UP000824988"/>
    </source>
</evidence>
<name>A0A8D5AM34_9GAMM</name>
<evidence type="ECO:0000256" key="2">
    <source>
        <dbReference type="ARBA" id="ARBA00022481"/>
    </source>
</evidence>
<dbReference type="InterPro" id="IPR001082">
    <property type="entry name" value="Pilin"/>
</dbReference>
<dbReference type="KEGG" id="moz:MoryE10_33720"/>
<dbReference type="InterPro" id="IPR045584">
    <property type="entry name" value="Pilin-like"/>
</dbReference>
<keyword evidence="3" id="KW-0281">Fimbrium</keyword>
<comment type="similarity">
    <text evidence="1 3">Belongs to the N-Me-Phe pilin family.</text>
</comment>
<dbReference type="GO" id="GO:0043107">
    <property type="term" value="P:type IV pilus-dependent motility"/>
    <property type="evidence" value="ECO:0007669"/>
    <property type="project" value="TreeGrafter"/>
</dbReference>
<proteinExistence type="inferred from homology"/>
<sequence>MNMQKAQQGFTLIELMIVVAIIGILAAIAIPAYSDYTAKAQASEGFSLLDGLKTPLSENVDANGTCAAPTGAVVTGKYGAIVITGDTTACVATFTYAAPASAKIIGATSALTYTPAAANPWSCASSLPAGIKPASC</sequence>
<accession>A0A8D5AM34</accession>
<evidence type="ECO:0000256" key="1">
    <source>
        <dbReference type="ARBA" id="ARBA00005233"/>
    </source>
</evidence>
<keyword evidence="4" id="KW-0472">Membrane</keyword>
<dbReference type="GO" id="GO:0044096">
    <property type="term" value="C:type IV pilus"/>
    <property type="evidence" value="ECO:0007669"/>
    <property type="project" value="TreeGrafter"/>
</dbReference>
<dbReference type="PROSITE" id="PS00409">
    <property type="entry name" value="PROKAR_NTER_METHYL"/>
    <property type="match status" value="1"/>
</dbReference>
<dbReference type="AlphaFoldDB" id="A0A8D5AM34"/>
<evidence type="ECO:0000256" key="4">
    <source>
        <dbReference type="SAM" id="Phobius"/>
    </source>
</evidence>
<evidence type="ECO:0000256" key="3">
    <source>
        <dbReference type="RuleBase" id="RU000389"/>
    </source>
</evidence>
<dbReference type="InterPro" id="IPR012902">
    <property type="entry name" value="N_methyl_site"/>
</dbReference>
<dbReference type="Proteomes" id="UP000824988">
    <property type="component" value="Chromosome"/>
</dbReference>
<dbReference type="NCBIfam" id="TIGR02532">
    <property type="entry name" value="IV_pilin_GFxxxE"/>
    <property type="match status" value="1"/>
</dbReference>
<feature type="transmembrane region" description="Helical" evidence="4">
    <location>
        <begin position="12"/>
        <end position="33"/>
    </location>
</feature>
<reference evidence="5" key="1">
    <citation type="submission" date="2019-06" db="EMBL/GenBank/DDBJ databases">
        <title>Complete genome sequence of Methylogaea oryzae strain JCM16910.</title>
        <authorList>
            <person name="Asakawa S."/>
        </authorList>
    </citation>
    <scope>NUCLEOTIDE SEQUENCE</scope>
    <source>
        <strain evidence="5">E10</strain>
    </source>
</reference>
<keyword evidence="6" id="KW-1185">Reference proteome</keyword>
<evidence type="ECO:0000313" key="5">
    <source>
        <dbReference type="EMBL" id="BBL72766.1"/>
    </source>
</evidence>